<feature type="non-terminal residue" evidence="3">
    <location>
        <position position="87"/>
    </location>
</feature>
<name>A0A5C3KK07_COPMA</name>
<evidence type="ECO:0000313" key="3">
    <source>
        <dbReference type="EMBL" id="TFK20203.1"/>
    </source>
</evidence>
<reference evidence="3 4" key="1">
    <citation type="journal article" date="2019" name="Nat. Ecol. Evol.">
        <title>Megaphylogeny resolves global patterns of mushroom evolution.</title>
        <authorList>
            <person name="Varga T."/>
            <person name="Krizsan K."/>
            <person name="Foldi C."/>
            <person name="Dima B."/>
            <person name="Sanchez-Garcia M."/>
            <person name="Sanchez-Ramirez S."/>
            <person name="Szollosi G.J."/>
            <person name="Szarkandi J.G."/>
            <person name="Papp V."/>
            <person name="Albert L."/>
            <person name="Andreopoulos W."/>
            <person name="Angelini C."/>
            <person name="Antonin V."/>
            <person name="Barry K.W."/>
            <person name="Bougher N.L."/>
            <person name="Buchanan P."/>
            <person name="Buyck B."/>
            <person name="Bense V."/>
            <person name="Catcheside P."/>
            <person name="Chovatia M."/>
            <person name="Cooper J."/>
            <person name="Damon W."/>
            <person name="Desjardin D."/>
            <person name="Finy P."/>
            <person name="Geml J."/>
            <person name="Haridas S."/>
            <person name="Hughes K."/>
            <person name="Justo A."/>
            <person name="Karasinski D."/>
            <person name="Kautmanova I."/>
            <person name="Kiss B."/>
            <person name="Kocsube S."/>
            <person name="Kotiranta H."/>
            <person name="LaButti K.M."/>
            <person name="Lechner B.E."/>
            <person name="Liimatainen K."/>
            <person name="Lipzen A."/>
            <person name="Lukacs Z."/>
            <person name="Mihaltcheva S."/>
            <person name="Morgado L.N."/>
            <person name="Niskanen T."/>
            <person name="Noordeloos M.E."/>
            <person name="Ohm R.A."/>
            <person name="Ortiz-Santana B."/>
            <person name="Ovrebo C."/>
            <person name="Racz N."/>
            <person name="Riley R."/>
            <person name="Savchenko A."/>
            <person name="Shiryaev A."/>
            <person name="Soop K."/>
            <person name="Spirin V."/>
            <person name="Szebenyi C."/>
            <person name="Tomsovsky M."/>
            <person name="Tulloss R.E."/>
            <person name="Uehling J."/>
            <person name="Grigoriev I.V."/>
            <person name="Vagvolgyi C."/>
            <person name="Papp T."/>
            <person name="Martin F.M."/>
            <person name="Miettinen O."/>
            <person name="Hibbett D.S."/>
            <person name="Nagy L.G."/>
        </authorList>
    </citation>
    <scope>NUCLEOTIDE SEQUENCE [LARGE SCALE GENOMIC DNA]</scope>
    <source>
        <strain evidence="3 4">CBS 121175</strain>
    </source>
</reference>
<gene>
    <name evidence="3" type="ORF">FA15DRAFT_673686</name>
</gene>
<dbReference type="Proteomes" id="UP000307440">
    <property type="component" value="Unassembled WGS sequence"/>
</dbReference>
<keyword evidence="4" id="KW-1185">Reference proteome</keyword>
<evidence type="ECO:0000256" key="2">
    <source>
        <dbReference type="SAM" id="Phobius"/>
    </source>
</evidence>
<evidence type="ECO:0000313" key="4">
    <source>
        <dbReference type="Proteomes" id="UP000307440"/>
    </source>
</evidence>
<keyword evidence="2" id="KW-1133">Transmembrane helix</keyword>
<organism evidence="3 4">
    <name type="scientific">Coprinopsis marcescibilis</name>
    <name type="common">Agaric fungus</name>
    <name type="synonym">Psathyrella marcescibilis</name>
    <dbReference type="NCBI Taxonomy" id="230819"/>
    <lineage>
        <taxon>Eukaryota</taxon>
        <taxon>Fungi</taxon>
        <taxon>Dikarya</taxon>
        <taxon>Basidiomycota</taxon>
        <taxon>Agaricomycotina</taxon>
        <taxon>Agaricomycetes</taxon>
        <taxon>Agaricomycetidae</taxon>
        <taxon>Agaricales</taxon>
        <taxon>Agaricineae</taxon>
        <taxon>Psathyrellaceae</taxon>
        <taxon>Coprinopsis</taxon>
    </lineage>
</organism>
<keyword evidence="2" id="KW-0472">Membrane</keyword>
<accession>A0A5C3KK07</accession>
<dbReference type="AlphaFoldDB" id="A0A5C3KK07"/>
<dbReference type="EMBL" id="ML210308">
    <property type="protein sequence ID" value="TFK20203.1"/>
    <property type="molecule type" value="Genomic_DNA"/>
</dbReference>
<keyword evidence="2" id="KW-0812">Transmembrane</keyword>
<proteinExistence type="predicted"/>
<feature type="compositionally biased region" description="Polar residues" evidence="1">
    <location>
        <begin position="66"/>
        <end position="75"/>
    </location>
</feature>
<evidence type="ECO:0000256" key="1">
    <source>
        <dbReference type="SAM" id="MobiDB-lite"/>
    </source>
</evidence>
<protein>
    <submittedName>
        <fullName evidence="3">Uncharacterized protein</fullName>
    </submittedName>
</protein>
<dbReference type="OrthoDB" id="3229610at2759"/>
<sequence>MRVSLSGHLSSFDSISITFSGNSQVILALLTCNSLVVVTYLFRVWRNRKRHIGSDNSNDESDDATDTSGAISPSQAKGVAPRKHYFL</sequence>
<feature type="region of interest" description="Disordered" evidence="1">
    <location>
        <begin position="51"/>
        <end position="87"/>
    </location>
</feature>
<feature type="transmembrane region" description="Helical" evidence="2">
    <location>
        <begin position="25"/>
        <end position="42"/>
    </location>
</feature>